<comment type="caution">
    <text evidence="7">The sequence shown here is derived from an EMBL/GenBank/DDBJ whole genome shotgun (WGS) entry which is preliminary data.</text>
</comment>
<protein>
    <submittedName>
        <fullName evidence="7">M42 family metallopeptidase</fullName>
    </submittedName>
</protein>
<dbReference type="SUPFAM" id="SSF101821">
    <property type="entry name" value="Aminopeptidase/glucanase lid domain"/>
    <property type="match status" value="1"/>
</dbReference>
<evidence type="ECO:0000313" key="8">
    <source>
        <dbReference type="Proteomes" id="UP000603474"/>
    </source>
</evidence>
<dbReference type="InterPro" id="IPR023367">
    <property type="entry name" value="Peptidase_M42_dom2"/>
</dbReference>
<dbReference type="PANTHER" id="PTHR32481:SF7">
    <property type="entry name" value="AMINOPEPTIDASE YHFE-RELATED"/>
    <property type="match status" value="1"/>
</dbReference>
<reference evidence="7 8" key="1">
    <citation type="submission" date="2020-08" db="EMBL/GenBank/DDBJ databases">
        <authorList>
            <person name="Liu C."/>
            <person name="Sun Q."/>
        </authorList>
    </citation>
    <scope>NUCLEOTIDE SEQUENCE [LARGE SCALE GENOMIC DNA]</scope>
    <source>
        <strain evidence="7 8">NSJ-22</strain>
    </source>
</reference>
<keyword evidence="2" id="KW-0031">Aminopeptidase</keyword>
<gene>
    <name evidence="7" type="ORF">H8909_05320</name>
</gene>
<dbReference type="SUPFAM" id="SSF53187">
    <property type="entry name" value="Zn-dependent exopeptidases"/>
    <property type="match status" value="1"/>
</dbReference>
<name>A0ABR7KAI2_9FIRM</name>
<keyword evidence="8" id="KW-1185">Reference proteome</keyword>
<dbReference type="InterPro" id="IPR051464">
    <property type="entry name" value="Peptidase_M42_aminopept"/>
</dbReference>
<accession>A0ABR7KAI2</accession>
<evidence type="ECO:0000313" key="7">
    <source>
        <dbReference type="EMBL" id="MBC6009673.1"/>
    </source>
</evidence>
<dbReference type="EMBL" id="JACRWG010000016">
    <property type="protein sequence ID" value="MBC6009673.1"/>
    <property type="molecule type" value="Genomic_DNA"/>
</dbReference>
<dbReference type="Proteomes" id="UP000603474">
    <property type="component" value="Unassembled WGS sequence"/>
</dbReference>
<keyword evidence="5" id="KW-0378">Hydrolase</keyword>
<dbReference type="PANTHER" id="PTHR32481">
    <property type="entry name" value="AMINOPEPTIDASE"/>
    <property type="match status" value="1"/>
</dbReference>
<keyword evidence="3" id="KW-0645">Protease</keyword>
<proteinExistence type="inferred from homology"/>
<dbReference type="CDD" id="cd05657">
    <property type="entry name" value="M42_glucanase_like"/>
    <property type="match status" value="1"/>
</dbReference>
<keyword evidence="4" id="KW-0479">Metal-binding</keyword>
<sequence length="342" mass="37776">MNALKVMEFAKELLLIDSPTGYTKAVIDFYEREVKALGYETMHTNKGNLIVKVPGIGHHTKALCAHVDTLGLMVRSIKEDGTLAFTLVGGPIVPTLDGEYCKIVTRDGRTYTGTILSNSPSAHVYDDSKNAPRTDMTMHVRIDECVSSKKEVEELGIMPGDYICIDPKTTITPSGFIKSRFLDDKLSVAILYGLLKTMKEEFIIPRDTWYFLISTYEEVGHGCAYIPEEIEEVIAVDMGCIGKDLSCTERDVSICAKDSSGPYDYQMTTKLINLAKDNELSYAVDIYPFYSSDVSASFRGGQDIRGALIGPGVAASHGMERSHVDAVENTMKLLIAYMTKKD</sequence>
<evidence type="ECO:0000256" key="1">
    <source>
        <dbReference type="ARBA" id="ARBA00006272"/>
    </source>
</evidence>
<organism evidence="7 8">
    <name type="scientific">Catenibacterium faecis</name>
    <dbReference type="NCBI Taxonomy" id="2764323"/>
    <lineage>
        <taxon>Bacteria</taxon>
        <taxon>Bacillati</taxon>
        <taxon>Bacillota</taxon>
        <taxon>Erysipelotrichia</taxon>
        <taxon>Erysipelotrichales</taxon>
        <taxon>Coprobacillaceae</taxon>
        <taxon>Catenibacterium</taxon>
    </lineage>
</organism>
<evidence type="ECO:0000256" key="2">
    <source>
        <dbReference type="ARBA" id="ARBA00022438"/>
    </source>
</evidence>
<dbReference type="PIRSF" id="PIRSF001123">
    <property type="entry name" value="PepA_GA"/>
    <property type="match status" value="1"/>
</dbReference>
<dbReference type="RefSeq" id="WP_187012110.1">
    <property type="nucleotide sequence ID" value="NZ_JACRWG010000016.1"/>
</dbReference>
<evidence type="ECO:0000256" key="5">
    <source>
        <dbReference type="ARBA" id="ARBA00022801"/>
    </source>
</evidence>
<evidence type="ECO:0000256" key="6">
    <source>
        <dbReference type="PIRNR" id="PIRNR001123"/>
    </source>
</evidence>
<evidence type="ECO:0000256" key="4">
    <source>
        <dbReference type="ARBA" id="ARBA00022723"/>
    </source>
</evidence>
<dbReference type="Gene3D" id="3.40.630.10">
    <property type="entry name" value="Zn peptidases"/>
    <property type="match status" value="1"/>
</dbReference>
<comment type="similarity">
    <text evidence="1 6">Belongs to the peptidase M42 family.</text>
</comment>
<evidence type="ECO:0000256" key="3">
    <source>
        <dbReference type="ARBA" id="ARBA00022670"/>
    </source>
</evidence>
<dbReference type="Gene3D" id="2.40.30.40">
    <property type="entry name" value="Peptidase M42, domain 2"/>
    <property type="match status" value="1"/>
</dbReference>
<dbReference type="InterPro" id="IPR008007">
    <property type="entry name" value="Peptidase_M42"/>
</dbReference>
<dbReference type="Pfam" id="PF05343">
    <property type="entry name" value="Peptidase_M42"/>
    <property type="match status" value="1"/>
</dbReference>